<dbReference type="PANTHER" id="PTHR34352:SF1">
    <property type="entry name" value="PROTEIN YHFA"/>
    <property type="match status" value="1"/>
</dbReference>
<reference evidence="1 2" key="1">
    <citation type="submission" date="2016-10" db="EMBL/GenBank/DDBJ databases">
        <authorList>
            <person name="de Groot N.N."/>
        </authorList>
    </citation>
    <scope>NUCLEOTIDE SEQUENCE [LARGE SCALE GENOMIC DNA]</scope>
    <source>
        <strain evidence="1 2">CGMCC 1.6134</strain>
    </source>
</reference>
<dbReference type="EMBL" id="FOTY01000012">
    <property type="protein sequence ID" value="SFM03644.1"/>
    <property type="molecule type" value="Genomic_DNA"/>
</dbReference>
<dbReference type="STRING" id="266892.SAMN04488054_11241"/>
<dbReference type="Gene3D" id="3.30.300.20">
    <property type="match status" value="1"/>
</dbReference>
<dbReference type="InterPro" id="IPR015946">
    <property type="entry name" value="KH_dom-like_a/b"/>
</dbReference>
<sequence length="128" mass="14702">MEFEMQEQGFSTETEYGTLQVCSDETYGYRPYQLLVSSVAVCSGGVLRKIMEKRRQTVHDIQIQTEVTRSGEGADEIQSIHLHFIVKADNINETKMEKNMEWTRKHCSMVQSVKDSIDISETFEIQTG</sequence>
<dbReference type="Proteomes" id="UP000199668">
    <property type="component" value="Unassembled WGS sequence"/>
</dbReference>
<name>A0A1I4MK48_9BACI</name>
<dbReference type="RefSeq" id="WP_090927005.1">
    <property type="nucleotide sequence ID" value="NZ_FOTY01000012.1"/>
</dbReference>
<dbReference type="OrthoDB" id="13625at2"/>
<dbReference type="InterPro" id="IPR036102">
    <property type="entry name" value="OsmC/Ohrsf"/>
</dbReference>
<protein>
    <submittedName>
        <fullName evidence="1">Uncharacterized OsmC-related protein</fullName>
    </submittedName>
</protein>
<evidence type="ECO:0000313" key="2">
    <source>
        <dbReference type="Proteomes" id="UP000199668"/>
    </source>
</evidence>
<dbReference type="PANTHER" id="PTHR34352">
    <property type="entry name" value="PROTEIN YHFA"/>
    <property type="match status" value="1"/>
</dbReference>
<keyword evidence="2" id="KW-1185">Reference proteome</keyword>
<dbReference type="AlphaFoldDB" id="A0A1I4MK48"/>
<accession>A0A1I4MK48</accession>
<gene>
    <name evidence="1" type="ORF">SAMN04488054_11241</name>
</gene>
<proteinExistence type="predicted"/>
<dbReference type="SUPFAM" id="SSF82784">
    <property type="entry name" value="OsmC-like"/>
    <property type="match status" value="1"/>
</dbReference>
<evidence type="ECO:0000313" key="1">
    <source>
        <dbReference type="EMBL" id="SFM03644.1"/>
    </source>
</evidence>
<organism evidence="1 2">
    <name type="scientific">Salibacterium qingdaonense</name>
    <dbReference type="NCBI Taxonomy" id="266892"/>
    <lineage>
        <taxon>Bacteria</taxon>
        <taxon>Bacillati</taxon>
        <taxon>Bacillota</taxon>
        <taxon>Bacilli</taxon>
        <taxon>Bacillales</taxon>
        <taxon>Bacillaceae</taxon>
    </lineage>
</organism>
<dbReference type="Pfam" id="PF02566">
    <property type="entry name" value="OsmC"/>
    <property type="match status" value="1"/>
</dbReference>
<dbReference type="InterPro" id="IPR003718">
    <property type="entry name" value="OsmC/Ohr_fam"/>
</dbReference>